<dbReference type="SUPFAM" id="SSF48498">
    <property type="entry name" value="Tetracyclin repressor-like, C-terminal domain"/>
    <property type="match status" value="1"/>
</dbReference>
<evidence type="ECO:0000256" key="3">
    <source>
        <dbReference type="ARBA" id="ARBA00023163"/>
    </source>
</evidence>
<dbReference type="InterPro" id="IPR004111">
    <property type="entry name" value="Repressor_TetR_C"/>
</dbReference>
<dbReference type="Pfam" id="PF00440">
    <property type="entry name" value="TetR_N"/>
    <property type="match status" value="1"/>
</dbReference>
<comment type="caution">
    <text evidence="6">The sequence shown here is derived from an EMBL/GenBank/DDBJ whole genome shotgun (WGS) entry which is preliminary data.</text>
</comment>
<dbReference type="InterPro" id="IPR009057">
    <property type="entry name" value="Homeodomain-like_sf"/>
</dbReference>
<evidence type="ECO:0000313" key="6">
    <source>
        <dbReference type="EMBL" id="VFA80859.1"/>
    </source>
</evidence>
<dbReference type="InterPro" id="IPR001647">
    <property type="entry name" value="HTH_TetR"/>
</dbReference>
<reference evidence="6 7" key="1">
    <citation type="submission" date="2019-02" db="EMBL/GenBank/DDBJ databases">
        <authorList>
            <consortium name="Pathogen Informatics"/>
        </authorList>
    </citation>
    <scope>NUCLEOTIDE SEQUENCE [LARGE SCALE GENOMIC DNA]</scope>
    <source>
        <strain evidence="6 7">3012STDY6756503</strain>
    </source>
</reference>
<dbReference type="GO" id="GO:0006355">
    <property type="term" value="P:regulation of DNA-templated transcription"/>
    <property type="evidence" value="ECO:0007669"/>
    <property type="project" value="UniProtKB-ARBA"/>
</dbReference>
<gene>
    <name evidence="6" type="ORF">NCTC8139_00041</name>
</gene>
<dbReference type="InterPro" id="IPR050109">
    <property type="entry name" value="HTH-type_TetR-like_transc_reg"/>
</dbReference>
<dbReference type="EMBL" id="CAACYD010000001">
    <property type="protein sequence ID" value="VFA80859.1"/>
    <property type="molecule type" value="Genomic_DNA"/>
</dbReference>
<sequence length="278" mass="29878">MSPAPFRGAVADTVGAIVTRYAVRDEVPMPPADDARTLVRLLWRSGPEADARPRRGPKQRVSVDEIVDTAVDLADRNGLDAVSMRALATALGIGPMSLYTYVPSRDVLVALMIDRVATDHPMPEPATTPAESLAAIARALRDELLAHPWLLDAPPWRHVLGPNGLARYERQLEALESADLPDLDRDRILSVLTSFVVGNAREAVSARTAPSRSGMSDAEWWEAVAPELDAVIPDGAYPLANRVGSAAGELYQAPGAPAEVFEFGLARLLDGLRPLLGE</sequence>
<evidence type="ECO:0000256" key="1">
    <source>
        <dbReference type="ARBA" id="ARBA00023015"/>
    </source>
</evidence>
<feature type="domain" description="HTH tetR-type" evidence="5">
    <location>
        <begin position="60"/>
        <end position="120"/>
    </location>
</feature>
<evidence type="ECO:0000256" key="4">
    <source>
        <dbReference type="PROSITE-ProRule" id="PRU00335"/>
    </source>
</evidence>
<keyword evidence="3" id="KW-0804">Transcription</keyword>
<dbReference type="PANTHER" id="PTHR30055">
    <property type="entry name" value="HTH-TYPE TRANSCRIPTIONAL REGULATOR RUTR"/>
    <property type="match status" value="1"/>
</dbReference>
<dbReference type="SUPFAM" id="SSF46689">
    <property type="entry name" value="Homeodomain-like"/>
    <property type="match status" value="1"/>
</dbReference>
<dbReference type="Proteomes" id="UP000360750">
    <property type="component" value="Unassembled WGS sequence"/>
</dbReference>
<dbReference type="GO" id="GO:0003677">
    <property type="term" value="F:DNA binding"/>
    <property type="evidence" value="ECO:0007669"/>
    <property type="project" value="UniProtKB-UniRule"/>
</dbReference>
<keyword evidence="1" id="KW-0805">Transcription regulation</keyword>
<feature type="DNA-binding region" description="H-T-H motif" evidence="4">
    <location>
        <begin position="83"/>
        <end position="102"/>
    </location>
</feature>
<dbReference type="Gene3D" id="1.10.10.60">
    <property type="entry name" value="Homeodomain-like"/>
    <property type="match status" value="1"/>
</dbReference>
<keyword evidence="2 4" id="KW-0238">DNA-binding</keyword>
<dbReference type="PROSITE" id="PS50977">
    <property type="entry name" value="HTH_TETR_2"/>
    <property type="match status" value="1"/>
</dbReference>
<protein>
    <submittedName>
        <fullName evidence="6">Tetracyclin repressor, C-terminal all-alpha domain</fullName>
    </submittedName>
</protein>
<evidence type="ECO:0000256" key="2">
    <source>
        <dbReference type="ARBA" id="ARBA00023125"/>
    </source>
</evidence>
<accession>A0ABD7UX77</accession>
<dbReference type="InterPro" id="IPR036271">
    <property type="entry name" value="Tet_transcr_reg_TetR-rel_C_sf"/>
</dbReference>
<dbReference type="Pfam" id="PF02909">
    <property type="entry name" value="TetR_C_1"/>
    <property type="match status" value="1"/>
</dbReference>
<dbReference type="AlphaFoldDB" id="A0ABD7UX77"/>
<dbReference type="Gene3D" id="1.10.357.10">
    <property type="entry name" value="Tetracycline Repressor, domain 2"/>
    <property type="match status" value="1"/>
</dbReference>
<organism evidence="6 7">
    <name type="scientific">Gordonia paraffinivorans</name>
    <dbReference type="NCBI Taxonomy" id="175628"/>
    <lineage>
        <taxon>Bacteria</taxon>
        <taxon>Bacillati</taxon>
        <taxon>Actinomycetota</taxon>
        <taxon>Actinomycetes</taxon>
        <taxon>Mycobacteriales</taxon>
        <taxon>Gordoniaceae</taxon>
        <taxon>Gordonia</taxon>
    </lineage>
</organism>
<dbReference type="PANTHER" id="PTHR30055:SF151">
    <property type="entry name" value="TRANSCRIPTIONAL REGULATORY PROTEIN"/>
    <property type="match status" value="1"/>
</dbReference>
<evidence type="ECO:0000313" key="7">
    <source>
        <dbReference type="Proteomes" id="UP000360750"/>
    </source>
</evidence>
<proteinExistence type="predicted"/>
<evidence type="ECO:0000259" key="5">
    <source>
        <dbReference type="PROSITE" id="PS50977"/>
    </source>
</evidence>
<name>A0ABD7UX77_9ACTN</name>